<evidence type="ECO:0000256" key="21">
    <source>
        <dbReference type="ARBA" id="ARBA00067405"/>
    </source>
</evidence>
<dbReference type="InterPro" id="IPR017871">
    <property type="entry name" value="ABC_transporter-like_CS"/>
</dbReference>
<dbReference type="Pfam" id="PF00005">
    <property type="entry name" value="ABC_tran"/>
    <property type="match status" value="2"/>
</dbReference>
<comment type="catalytic activity">
    <reaction evidence="16">
        <text>ATP + H2O + xenobioticSide 1 = ADP + phosphate + xenobioticSide 2.</text>
        <dbReference type="EC" id="7.6.2.2"/>
    </reaction>
</comment>
<comment type="subcellular location">
    <subcellularLocation>
        <location evidence="17">Basal cell membrane</location>
        <topology evidence="17">Multi-pass membrane protein</topology>
    </subcellularLocation>
    <subcellularLocation>
        <location evidence="1">Basolateral cell membrane</location>
        <topology evidence="1">Multi-pass membrane protein</topology>
    </subcellularLocation>
</comment>
<keyword evidence="13" id="KW-0445">Lipid transport</keyword>
<feature type="transmembrane region" description="Helical" evidence="23">
    <location>
        <begin position="132"/>
        <end position="154"/>
    </location>
</feature>
<evidence type="ECO:0000256" key="11">
    <source>
        <dbReference type="ARBA" id="ARBA00022967"/>
    </source>
</evidence>
<evidence type="ECO:0000256" key="16">
    <source>
        <dbReference type="ARBA" id="ARBA00034018"/>
    </source>
</evidence>
<evidence type="ECO:0000256" key="7">
    <source>
        <dbReference type="ARBA" id="ARBA00022692"/>
    </source>
</evidence>
<dbReference type="GO" id="GO:0006869">
    <property type="term" value="P:lipid transport"/>
    <property type="evidence" value="ECO:0007669"/>
    <property type="project" value="UniProtKB-KW"/>
</dbReference>
<evidence type="ECO:0000256" key="4">
    <source>
        <dbReference type="ARBA" id="ARBA00022448"/>
    </source>
</evidence>
<feature type="transmembrane region" description="Helical" evidence="23">
    <location>
        <begin position="1045"/>
        <end position="1064"/>
    </location>
</feature>
<evidence type="ECO:0000313" key="27">
    <source>
        <dbReference type="Proteomes" id="UP000587587"/>
    </source>
</evidence>
<keyword evidence="12 23" id="KW-1133">Transmembrane helix</keyword>
<evidence type="ECO:0000256" key="2">
    <source>
        <dbReference type="ARBA" id="ARBA00009726"/>
    </source>
</evidence>
<feature type="non-terminal residue" evidence="26">
    <location>
        <position position="1"/>
    </location>
</feature>
<evidence type="ECO:0000256" key="17">
    <source>
        <dbReference type="ARBA" id="ARBA00034696"/>
    </source>
</evidence>
<dbReference type="PANTHER" id="PTHR24223">
    <property type="entry name" value="ATP-BINDING CASSETTE SUB-FAMILY C"/>
    <property type="match status" value="1"/>
</dbReference>
<feature type="domain" description="ABC transmembrane type-1" evidence="25">
    <location>
        <begin position="282"/>
        <end position="558"/>
    </location>
</feature>
<dbReference type="EC" id="7.6.2.2" evidence="3"/>
<feature type="transmembrane region" description="Helical" evidence="23">
    <location>
        <begin position="535"/>
        <end position="557"/>
    </location>
</feature>
<evidence type="ECO:0000256" key="14">
    <source>
        <dbReference type="ARBA" id="ARBA00023136"/>
    </source>
</evidence>
<evidence type="ECO:0000256" key="9">
    <source>
        <dbReference type="ARBA" id="ARBA00022741"/>
    </source>
</evidence>
<name>A0A7K6Y2X9_9PASE</name>
<dbReference type="EMBL" id="VZSE01014033">
    <property type="protein sequence ID" value="NWX65942.1"/>
    <property type="molecule type" value="Genomic_DNA"/>
</dbReference>
<feature type="non-terminal residue" evidence="26">
    <location>
        <position position="1495"/>
    </location>
</feature>
<evidence type="ECO:0000259" key="24">
    <source>
        <dbReference type="PROSITE" id="PS50893"/>
    </source>
</evidence>
<dbReference type="Gene3D" id="3.40.50.300">
    <property type="entry name" value="P-loop containing nucleotide triphosphate hydrolases"/>
    <property type="match status" value="2"/>
</dbReference>
<keyword evidence="10" id="KW-0067">ATP-binding</keyword>
<dbReference type="InterPro" id="IPR003593">
    <property type="entry name" value="AAA+_ATPase"/>
</dbReference>
<feature type="transmembrane region" description="Helical" evidence="23">
    <location>
        <begin position="1070"/>
        <end position="1089"/>
    </location>
</feature>
<keyword evidence="6" id="KW-0597">Phosphoprotein</keyword>
<evidence type="ECO:0000256" key="19">
    <source>
        <dbReference type="ARBA" id="ARBA00047576"/>
    </source>
</evidence>
<feature type="transmembrane region" description="Helical" evidence="23">
    <location>
        <begin position="882"/>
        <end position="902"/>
    </location>
</feature>
<keyword evidence="5" id="KW-1003">Cell membrane</keyword>
<evidence type="ECO:0000259" key="25">
    <source>
        <dbReference type="PROSITE" id="PS50929"/>
    </source>
</evidence>
<proteinExistence type="inferred from homology"/>
<keyword evidence="14 23" id="KW-0472">Membrane</keyword>
<dbReference type="GO" id="GO:0016323">
    <property type="term" value="C:basolateral plasma membrane"/>
    <property type="evidence" value="ECO:0007669"/>
    <property type="project" value="UniProtKB-SubCell"/>
</dbReference>
<evidence type="ECO:0000256" key="18">
    <source>
        <dbReference type="ARBA" id="ARBA00047523"/>
    </source>
</evidence>
<evidence type="ECO:0000256" key="22">
    <source>
        <dbReference type="ARBA" id="ARBA00082787"/>
    </source>
</evidence>
<evidence type="ECO:0000256" key="6">
    <source>
        <dbReference type="ARBA" id="ARBA00022553"/>
    </source>
</evidence>
<feature type="domain" description="ABC transmembrane type-1" evidence="25">
    <location>
        <begin position="895"/>
        <end position="1214"/>
    </location>
</feature>
<dbReference type="Gene3D" id="1.20.1560.10">
    <property type="entry name" value="ABC transporter type 1, transmembrane domain"/>
    <property type="match status" value="2"/>
</dbReference>
<comment type="similarity">
    <text evidence="2">Belongs to the ABC transporter superfamily. ABCC family. Conjugate transporter (TC 3.A.1.208) subfamily.</text>
</comment>
<comment type="catalytic activity">
    <reaction evidence="18">
        <text>leukotriene C4(in) + ATP + H2O = leukotriene C4(out) + ADP + phosphate + H(+)</text>
        <dbReference type="Rhea" id="RHEA:38963"/>
        <dbReference type="ChEBI" id="CHEBI:15377"/>
        <dbReference type="ChEBI" id="CHEBI:15378"/>
        <dbReference type="ChEBI" id="CHEBI:30616"/>
        <dbReference type="ChEBI" id="CHEBI:43474"/>
        <dbReference type="ChEBI" id="CHEBI:57973"/>
        <dbReference type="ChEBI" id="CHEBI:456216"/>
    </reaction>
    <physiologicalReaction direction="left-to-right" evidence="18">
        <dbReference type="Rhea" id="RHEA:38964"/>
    </physiologicalReaction>
</comment>
<feature type="transmembrane region" description="Helical" evidence="23">
    <location>
        <begin position="405"/>
        <end position="429"/>
    </location>
</feature>
<keyword evidence="7 23" id="KW-0812">Transmembrane</keyword>
<dbReference type="InterPro" id="IPR050173">
    <property type="entry name" value="ABC_transporter_C-like"/>
</dbReference>
<keyword evidence="8" id="KW-0677">Repeat</keyword>
<feature type="transmembrane region" description="Helical" evidence="23">
    <location>
        <begin position="1188"/>
        <end position="1209"/>
    </location>
</feature>
<comment type="catalytic activity">
    <reaction evidence="19">
        <text>17beta-estradiol 17-O-(beta-D-glucuronate)(in) + ATP + H2O = 17beta-estradiol 17-O-(beta-D-glucuronate)(out) + ADP + phosphate + H(+)</text>
        <dbReference type="Rhea" id="RHEA:60128"/>
        <dbReference type="ChEBI" id="CHEBI:15377"/>
        <dbReference type="ChEBI" id="CHEBI:15378"/>
        <dbReference type="ChEBI" id="CHEBI:30616"/>
        <dbReference type="ChEBI" id="CHEBI:43474"/>
        <dbReference type="ChEBI" id="CHEBI:82961"/>
        <dbReference type="ChEBI" id="CHEBI:456216"/>
    </reaction>
    <physiologicalReaction direction="left-to-right" evidence="19">
        <dbReference type="Rhea" id="RHEA:60129"/>
    </physiologicalReaction>
</comment>
<dbReference type="GO" id="GO:0008559">
    <property type="term" value="F:ABC-type xenobiotic transporter activity"/>
    <property type="evidence" value="ECO:0007669"/>
    <property type="project" value="UniProtKB-EC"/>
</dbReference>
<dbReference type="SMART" id="SM00382">
    <property type="entry name" value="AAA"/>
    <property type="match status" value="2"/>
</dbReference>
<protein>
    <recommendedName>
        <fullName evidence="21">ATP-binding cassette sub-family C member 10</fullName>
        <ecNumber evidence="3">7.6.2.2</ecNumber>
        <ecNumber evidence="15">7.6.2.3</ecNumber>
    </recommendedName>
    <alternativeName>
        <fullName evidence="22">Multidrug resistance-associated protein 7</fullName>
    </alternativeName>
</protein>
<evidence type="ECO:0000256" key="13">
    <source>
        <dbReference type="ARBA" id="ARBA00023055"/>
    </source>
</evidence>
<dbReference type="InterPro" id="IPR036640">
    <property type="entry name" value="ABC1_TM_sf"/>
</dbReference>
<dbReference type="Proteomes" id="UP000587587">
    <property type="component" value="Unassembled WGS sequence"/>
</dbReference>
<feature type="transmembrane region" description="Helical" evidence="23">
    <location>
        <begin position="65"/>
        <end position="88"/>
    </location>
</feature>
<feature type="transmembrane region" description="Helical" evidence="23">
    <location>
        <begin position="100"/>
        <end position="120"/>
    </location>
</feature>
<dbReference type="CDD" id="cd18598">
    <property type="entry name" value="ABC_6TM_MRP7_D1_like"/>
    <property type="match status" value="1"/>
</dbReference>
<dbReference type="Pfam" id="PF00664">
    <property type="entry name" value="ABC_membrane"/>
    <property type="match status" value="2"/>
</dbReference>
<gene>
    <name evidence="26" type="primary">Abcc10</name>
    <name evidence="26" type="ORF">PROCAF_R13976</name>
</gene>
<dbReference type="FunFam" id="3.40.50.300:FF:000163">
    <property type="entry name" value="Multidrug resistance-associated protein member 4"/>
    <property type="match status" value="1"/>
</dbReference>
<evidence type="ECO:0000256" key="1">
    <source>
        <dbReference type="ARBA" id="ARBA00004554"/>
    </source>
</evidence>
<keyword evidence="11" id="KW-1278">Translocase</keyword>
<feature type="domain" description="ABC transporter" evidence="24">
    <location>
        <begin position="605"/>
        <end position="829"/>
    </location>
</feature>
<dbReference type="GO" id="GO:0005524">
    <property type="term" value="F:ATP binding"/>
    <property type="evidence" value="ECO:0007669"/>
    <property type="project" value="UniProtKB-KW"/>
</dbReference>
<dbReference type="FunFam" id="3.40.50.300:FF:001090">
    <property type="entry name" value="ATP-binding cassette subfamily C member 10"/>
    <property type="match status" value="1"/>
</dbReference>
<feature type="transmembrane region" description="Helical" evidence="23">
    <location>
        <begin position="970"/>
        <end position="998"/>
    </location>
</feature>
<dbReference type="CDD" id="cd03244">
    <property type="entry name" value="ABCC_MRP_domain2"/>
    <property type="match status" value="1"/>
</dbReference>
<dbReference type="CDD" id="cd03250">
    <property type="entry name" value="ABCC_MRP_domain1"/>
    <property type="match status" value="1"/>
</dbReference>
<dbReference type="GO" id="GO:0015431">
    <property type="term" value="F:ABC-type glutathione S-conjugate transporter activity"/>
    <property type="evidence" value="ECO:0007669"/>
    <property type="project" value="UniProtKB-EC"/>
</dbReference>
<comment type="caution">
    <text evidence="26">The sequence shown here is derived from an EMBL/GenBank/DDBJ whole genome shotgun (WGS) entry which is preliminary data.</text>
</comment>
<dbReference type="InterPro" id="IPR011527">
    <property type="entry name" value="ABC1_TM_dom"/>
</dbReference>
<dbReference type="SUPFAM" id="SSF90123">
    <property type="entry name" value="ABC transporter transmembrane region"/>
    <property type="match status" value="2"/>
</dbReference>
<evidence type="ECO:0000256" key="12">
    <source>
        <dbReference type="ARBA" id="ARBA00022989"/>
    </source>
</evidence>
<evidence type="ECO:0000256" key="20">
    <source>
        <dbReference type="ARBA" id="ARBA00048007"/>
    </source>
</evidence>
<evidence type="ECO:0000313" key="26">
    <source>
        <dbReference type="EMBL" id="NWX65942.1"/>
    </source>
</evidence>
<evidence type="ECO:0000256" key="5">
    <source>
        <dbReference type="ARBA" id="ARBA00022475"/>
    </source>
</evidence>
<dbReference type="FunFam" id="1.20.1560.10:FF:000037">
    <property type="entry name" value="ATP-binding cassette subfamily C member 10"/>
    <property type="match status" value="1"/>
</dbReference>
<evidence type="ECO:0000256" key="23">
    <source>
        <dbReference type="SAM" id="Phobius"/>
    </source>
</evidence>
<comment type="catalytic activity">
    <reaction evidence="20">
        <text>an S-substituted glutathione(in) + ATP + H2O = an S-substituted glutathione(out) + ADP + phosphate + H(+)</text>
        <dbReference type="Rhea" id="RHEA:19121"/>
        <dbReference type="ChEBI" id="CHEBI:15377"/>
        <dbReference type="ChEBI" id="CHEBI:15378"/>
        <dbReference type="ChEBI" id="CHEBI:30616"/>
        <dbReference type="ChEBI" id="CHEBI:43474"/>
        <dbReference type="ChEBI" id="CHEBI:90779"/>
        <dbReference type="ChEBI" id="CHEBI:456216"/>
        <dbReference type="EC" id="7.6.2.3"/>
    </reaction>
    <physiologicalReaction direction="left-to-right" evidence="20">
        <dbReference type="Rhea" id="RHEA:19122"/>
    </physiologicalReaction>
</comment>
<keyword evidence="9" id="KW-0547">Nucleotide-binding</keyword>
<dbReference type="EC" id="7.6.2.3" evidence="15"/>
<dbReference type="CDD" id="cd18605">
    <property type="entry name" value="ABC_6TM_MRP7_D2_like"/>
    <property type="match status" value="1"/>
</dbReference>
<dbReference type="PROSITE" id="PS50929">
    <property type="entry name" value="ABC_TM1F"/>
    <property type="match status" value="2"/>
</dbReference>
<evidence type="ECO:0000256" key="8">
    <source>
        <dbReference type="ARBA" id="ARBA00022737"/>
    </source>
</evidence>
<feature type="transmembrane region" description="Helical" evidence="23">
    <location>
        <begin position="1157"/>
        <end position="1176"/>
    </location>
</feature>
<evidence type="ECO:0000256" key="15">
    <source>
        <dbReference type="ARBA" id="ARBA00024220"/>
    </source>
</evidence>
<dbReference type="PROSITE" id="PS00211">
    <property type="entry name" value="ABC_TRANSPORTER_1"/>
    <property type="match status" value="2"/>
</dbReference>
<keyword evidence="27" id="KW-1185">Reference proteome</keyword>
<dbReference type="GO" id="GO:0016887">
    <property type="term" value="F:ATP hydrolysis activity"/>
    <property type="evidence" value="ECO:0007669"/>
    <property type="project" value="InterPro"/>
</dbReference>
<sequence length="1495" mass="165468">MENILASLCGTSPEDPLPVWVRGSVGHCFNQLTLSVIPHVILAVVSACFLGTPRSGSGVPCRPSWGWRIATSFVLAGLFLADTIPATVSQQELGPVYLEMLANGTAALTWLVHGFALLMLCRSIHGFTRGPAALALLTLLPLPSFIITLVWYCQSGTAWSPAHPGASSRFAILCLQLASLLAYVTSSPSIAPGNKTSPSQSQGSRVAEDGESWLSRFFYTWMNPLMKRGYQQKLNQPQDVYVLPHQLQAARVCDRPHHAQEAVHLLSVLHAAFGLRFYTLGLLKLAGSLLDFSGPLLLNSLVNFMESRQEPLSHGILYALGLFAGSFLRALLRNQFSYETNKMTLMVRAAVISAVYRKALRVSSTSLARFTVGEIVNFMSTDTDRLVNFCRSFHELWSLPVQFAITLYLLYQQMGVAFLGGVALALLLVPINKITANRIVVNNKKMLKHKDTRVKLMTEFLRGIRVIKFYAWEKHFSTRINACRAKELQKLRAVSYLDALCVYMWAALPVVVSIAIFVTYVLLGHQLTATKVFTALALVGMLILPLNGFPWVLNAILDAKVSLDRIQQFFELMDQDLEAYYALDSPSDTATAMEVQCAAFSWVPVEEESTRQPSSTGTLQLHIENLSVRKGMLLGVVGKVGSGKSSLLTAITGELIKQGGRVYVCDLEQGFGLATQEPWIQFTTVRENILFGREYDSRLYKEVLEACALSEDLNILPAGDQTEVGENGVTLSGGQKARIALARAIYQEKELYLLDDPLAAVDADVASHIMRKCIFGVLKHKTRVLCTHRTEFLEKADALLLMDNGRVIKTGTPADILPLVEAFPKFKDTDKGHKDKGLFLMSLRGQEEAIKTEAEEPTPNNNLIHKEEEKKEGVVAFQVYKAYWMAMDSCLAISILFSLFLMQASRNISDWWLSYWTSSMSQTANTSVMARSASLPSPELLLFSTAGLVSPIKDLDKTPAPPNGSVDVNFYLIVYGSIAGANSLFTFIRAFLFAYGALRAAAVIHNRLLQRVLKATVTFFDTTPTGRILNRFSSDLHCVDTSLPFILNIFLANIYGLLGMLVIMTYGLPWIGLVLLPLAVVYFFIQHYYRFTSRELKRLYSVTLSPIYTHFSETLSGLSTIRAMRATKRFELDNQLRLELNQRCLFASNTVMEWLDIRLQMIGVAVVTAIAGIAIIQHQKQLGNPGLVGLALSYALSITNLLSGLIASFTHTEMMMVSVERTEEYTTDIPVEPQDKLVQVKAQMCSQVSADWPSEGLVEFQQVVLAYRAGLPNALDGVSFTVYPGEKLGIVGRTGSGKSTLFLALFRMVEMKSGRILLDGVDSQLVGLEELRSRLAIIPQDPFLFSGSIRENLDPQGKWTDAELREVLEQCHLWDAVTQMGGLDSELGERGKSLSVGQRQLVCLARALLTQAKVLCIDEATASVDQKTDQLLQQTIRQRFADKTVLTIAHRLSTILDSDRVLVMQAGRVAELDSPACLSQKDGSLFQRLLHSGQQ</sequence>
<evidence type="ECO:0000256" key="3">
    <source>
        <dbReference type="ARBA" id="ARBA00012191"/>
    </source>
</evidence>
<feature type="transmembrane region" description="Helical" evidence="23">
    <location>
        <begin position="32"/>
        <end position="53"/>
    </location>
</feature>
<dbReference type="SUPFAM" id="SSF52540">
    <property type="entry name" value="P-loop containing nucleoside triphosphate hydrolases"/>
    <property type="match status" value="2"/>
</dbReference>
<accession>A0A7K6Y2X9</accession>
<dbReference type="PROSITE" id="PS50893">
    <property type="entry name" value="ABC_TRANSPORTER_2"/>
    <property type="match status" value="2"/>
</dbReference>
<feature type="transmembrane region" description="Helical" evidence="23">
    <location>
        <begin position="500"/>
        <end position="523"/>
    </location>
</feature>
<dbReference type="InterPro" id="IPR003439">
    <property type="entry name" value="ABC_transporter-like_ATP-bd"/>
</dbReference>
<feature type="domain" description="ABC transporter" evidence="24">
    <location>
        <begin position="1258"/>
        <end position="1491"/>
    </location>
</feature>
<evidence type="ECO:0000256" key="10">
    <source>
        <dbReference type="ARBA" id="ARBA00022840"/>
    </source>
</evidence>
<reference evidence="26 27" key="1">
    <citation type="submission" date="2019-09" db="EMBL/GenBank/DDBJ databases">
        <title>Bird 10,000 Genomes (B10K) Project - Family phase.</title>
        <authorList>
            <person name="Zhang G."/>
        </authorList>
    </citation>
    <scope>NUCLEOTIDE SEQUENCE [LARGE SCALE GENOMIC DNA]</scope>
    <source>
        <strain evidence="26">B10K-UC-030-53</strain>
    </source>
</reference>
<organism evidence="26 27">
    <name type="scientific">Promerops cafer</name>
    <name type="common">Cape sugarbird</name>
    <dbReference type="NCBI Taxonomy" id="254652"/>
    <lineage>
        <taxon>Eukaryota</taxon>
        <taxon>Metazoa</taxon>
        <taxon>Chordata</taxon>
        <taxon>Craniata</taxon>
        <taxon>Vertebrata</taxon>
        <taxon>Euteleostomi</taxon>
        <taxon>Archelosauria</taxon>
        <taxon>Archosauria</taxon>
        <taxon>Dinosauria</taxon>
        <taxon>Saurischia</taxon>
        <taxon>Theropoda</taxon>
        <taxon>Coelurosauria</taxon>
        <taxon>Aves</taxon>
        <taxon>Neognathae</taxon>
        <taxon>Neoaves</taxon>
        <taxon>Telluraves</taxon>
        <taxon>Australaves</taxon>
        <taxon>Passeriformes</taxon>
        <taxon>Passeroidea</taxon>
        <taxon>Nectariniidae</taxon>
        <taxon>Promerops</taxon>
    </lineage>
</organism>
<keyword evidence="4" id="KW-0813">Transport</keyword>
<dbReference type="PANTHER" id="PTHR24223:SF330">
    <property type="entry name" value="ATP-BINDING CASSETTE SUB-FAMILY C MEMBER 10"/>
    <property type="match status" value="1"/>
</dbReference>
<dbReference type="InterPro" id="IPR027417">
    <property type="entry name" value="P-loop_NTPase"/>
</dbReference>